<dbReference type="Proteomes" id="UP001469553">
    <property type="component" value="Unassembled WGS sequence"/>
</dbReference>
<gene>
    <name evidence="1" type="ORF">AMECASPLE_011864</name>
</gene>
<dbReference type="EMBL" id="JAHRIP010066560">
    <property type="protein sequence ID" value="MEQ2306789.1"/>
    <property type="molecule type" value="Genomic_DNA"/>
</dbReference>
<organism evidence="1 2">
    <name type="scientific">Ameca splendens</name>
    <dbReference type="NCBI Taxonomy" id="208324"/>
    <lineage>
        <taxon>Eukaryota</taxon>
        <taxon>Metazoa</taxon>
        <taxon>Chordata</taxon>
        <taxon>Craniata</taxon>
        <taxon>Vertebrata</taxon>
        <taxon>Euteleostomi</taxon>
        <taxon>Actinopterygii</taxon>
        <taxon>Neopterygii</taxon>
        <taxon>Teleostei</taxon>
        <taxon>Neoteleostei</taxon>
        <taxon>Acanthomorphata</taxon>
        <taxon>Ovalentaria</taxon>
        <taxon>Atherinomorphae</taxon>
        <taxon>Cyprinodontiformes</taxon>
        <taxon>Goodeidae</taxon>
        <taxon>Ameca</taxon>
    </lineage>
</organism>
<keyword evidence="2" id="KW-1185">Reference proteome</keyword>
<protein>
    <submittedName>
        <fullName evidence="1">Uncharacterized protein</fullName>
    </submittedName>
</protein>
<reference evidence="1 2" key="1">
    <citation type="submission" date="2021-06" db="EMBL/GenBank/DDBJ databases">
        <authorList>
            <person name="Palmer J.M."/>
        </authorList>
    </citation>
    <scope>NUCLEOTIDE SEQUENCE [LARGE SCALE GENOMIC DNA]</scope>
    <source>
        <strain evidence="1 2">AS_MEX2019</strain>
        <tissue evidence="1">Muscle</tissue>
    </source>
</reference>
<sequence>MELVDVRDLHILFEDAPHVLKMVYVWRHAWPFQSRYPQFLYQGTGWRCVWGHYHFGMLSCNPVSEGRVLWSSSVFSQYMLAFMIPSMNCSLPNHKNPTTMLDCRKDTLVLCSSPGCCYTHLTPSEPDKCILVSSDHRKWF</sequence>
<accession>A0ABV0ZKL9</accession>
<evidence type="ECO:0000313" key="2">
    <source>
        <dbReference type="Proteomes" id="UP001469553"/>
    </source>
</evidence>
<name>A0ABV0ZKL9_9TELE</name>
<evidence type="ECO:0000313" key="1">
    <source>
        <dbReference type="EMBL" id="MEQ2306789.1"/>
    </source>
</evidence>
<comment type="caution">
    <text evidence="1">The sequence shown here is derived from an EMBL/GenBank/DDBJ whole genome shotgun (WGS) entry which is preliminary data.</text>
</comment>
<proteinExistence type="predicted"/>